<dbReference type="GO" id="GO:0005829">
    <property type="term" value="C:cytosol"/>
    <property type="evidence" value="ECO:0007669"/>
    <property type="project" value="TreeGrafter"/>
</dbReference>
<keyword evidence="1" id="KW-0863">Zinc-finger</keyword>
<dbReference type="AlphaFoldDB" id="A0AAV8TS17"/>
<accession>A0AAV8TS17</accession>
<sequence>MICIGVNSQRLMLKEKKSVEFAWRSTAKLFLPNCNHSLCLKCFRDWRGRSQSCPFCRDSLKRVNFGDLWMLLICP</sequence>
<keyword evidence="1" id="KW-0862">Zinc</keyword>
<name>A0AAV8TS17_9ROSI</name>
<dbReference type="InterPro" id="IPR001841">
    <property type="entry name" value="Znf_RING"/>
</dbReference>
<dbReference type="Proteomes" id="UP001159364">
    <property type="component" value="Linkage Group LG03"/>
</dbReference>
<dbReference type="EMBL" id="JAIWQS010000003">
    <property type="protein sequence ID" value="KAJ8769792.1"/>
    <property type="molecule type" value="Genomic_DNA"/>
</dbReference>
<reference evidence="3 4" key="1">
    <citation type="submission" date="2021-09" db="EMBL/GenBank/DDBJ databases">
        <title>Genomic insights and catalytic innovation underlie evolution of tropane alkaloids biosynthesis.</title>
        <authorList>
            <person name="Wang Y.-J."/>
            <person name="Tian T."/>
            <person name="Huang J.-P."/>
            <person name="Huang S.-X."/>
        </authorList>
    </citation>
    <scope>NUCLEOTIDE SEQUENCE [LARGE SCALE GENOMIC DNA]</scope>
    <source>
        <strain evidence="3">KIB-2018</strain>
        <tissue evidence="3">Leaf</tissue>
    </source>
</reference>
<dbReference type="PANTHER" id="PTHR15315">
    <property type="entry name" value="RING FINGER PROTEIN 41, 151"/>
    <property type="match status" value="1"/>
</dbReference>
<dbReference type="PANTHER" id="PTHR15315:SF75">
    <property type="entry name" value="RING_U-BOX SUPERFAMILY PROTEIN"/>
    <property type="match status" value="1"/>
</dbReference>
<gene>
    <name evidence="3" type="ORF">K2173_007652</name>
</gene>
<dbReference type="GO" id="GO:0061630">
    <property type="term" value="F:ubiquitin protein ligase activity"/>
    <property type="evidence" value="ECO:0007669"/>
    <property type="project" value="TreeGrafter"/>
</dbReference>
<dbReference type="GO" id="GO:0016567">
    <property type="term" value="P:protein ubiquitination"/>
    <property type="evidence" value="ECO:0007669"/>
    <property type="project" value="TreeGrafter"/>
</dbReference>
<keyword evidence="4" id="KW-1185">Reference proteome</keyword>
<dbReference type="Gene3D" id="3.30.40.10">
    <property type="entry name" value="Zinc/RING finger domain, C3HC4 (zinc finger)"/>
    <property type="match status" value="1"/>
</dbReference>
<evidence type="ECO:0000256" key="1">
    <source>
        <dbReference type="PROSITE-ProRule" id="PRU00175"/>
    </source>
</evidence>
<dbReference type="SUPFAM" id="SSF57850">
    <property type="entry name" value="RING/U-box"/>
    <property type="match status" value="1"/>
</dbReference>
<dbReference type="GO" id="GO:0008270">
    <property type="term" value="F:zinc ion binding"/>
    <property type="evidence" value="ECO:0007669"/>
    <property type="project" value="UniProtKB-KW"/>
</dbReference>
<comment type="caution">
    <text evidence="3">The sequence shown here is derived from an EMBL/GenBank/DDBJ whole genome shotgun (WGS) entry which is preliminary data.</text>
</comment>
<protein>
    <recommendedName>
        <fullName evidence="2">RING-type domain-containing protein</fullName>
    </recommendedName>
</protein>
<dbReference type="PROSITE" id="PS50089">
    <property type="entry name" value="ZF_RING_2"/>
    <property type="match status" value="1"/>
</dbReference>
<proteinExistence type="predicted"/>
<dbReference type="InterPro" id="IPR013083">
    <property type="entry name" value="Znf_RING/FYVE/PHD"/>
</dbReference>
<feature type="domain" description="RING-type" evidence="2">
    <location>
        <begin position="2"/>
        <end position="57"/>
    </location>
</feature>
<evidence type="ECO:0000313" key="4">
    <source>
        <dbReference type="Proteomes" id="UP001159364"/>
    </source>
</evidence>
<keyword evidence="1" id="KW-0479">Metal-binding</keyword>
<evidence type="ECO:0000313" key="3">
    <source>
        <dbReference type="EMBL" id="KAJ8769792.1"/>
    </source>
</evidence>
<organism evidence="3 4">
    <name type="scientific">Erythroxylum novogranatense</name>
    <dbReference type="NCBI Taxonomy" id="1862640"/>
    <lineage>
        <taxon>Eukaryota</taxon>
        <taxon>Viridiplantae</taxon>
        <taxon>Streptophyta</taxon>
        <taxon>Embryophyta</taxon>
        <taxon>Tracheophyta</taxon>
        <taxon>Spermatophyta</taxon>
        <taxon>Magnoliopsida</taxon>
        <taxon>eudicotyledons</taxon>
        <taxon>Gunneridae</taxon>
        <taxon>Pentapetalae</taxon>
        <taxon>rosids</taxon>
        <taxon>fabids</taxon>
        <taxon>Malpighiales</taxon>
        <taxon>Erythroxylaceae</taxon>
        <taxon>Erythroxylum</taxon>
    </lineage>
</organism>
<evidence type="ECO:0000259" key="2">
    <source>
        <dbReference type="PROSITE" id="PS50089"/>
    </source>
</evidence>
<dbReference type="Pfam" id="PF14634">
    <property type="entry name" value="zf-RING_5"/>
    <property type="match status" value="1"/>
</dbReference>